<dbReference type="Proteomes" id="UP000049855">
    <property type="component" value="Unassembled WGS sequence"/>
</dbReference>
<dbReference type="Pfam" id="PF09350">
    <property type="entry name" value="DJC28_CD"/>
    <property type="match status" value="1"/>
</dbReference>
<gene>
    <name evidence="2" type="ORF">SpAn4DRAFT_4307</name>
</gene>
<reference evidence="3" key="1">
    <citation type="submission" date="2015-03" db="EMBL/GenBank/DDBJ databases">
        <authorList>
            <person name="Nijsse Bart"/>
        </authorList>
    </citation>
    <scope>NUCLEOTIDE SEQUENCE [LARGE SCALE GENOMIC DNA]</scope>
</reference>
<evidence type="ECO:0000313" key="2">
    <source>
        <dbReference type="EMBL" id="CQR74950.1"/>
    </source>
</evidence>
<keyword evidence="3" id="KW-1185">Reference proteome</keyword>
<evidence type="ECO:0000313" key="3">
    <source>
        <dbReference type="Proteomes" id="UP000049855"/>
    </source>
</evidence>
<dbReference type="InterPro" id="IPR052573">
    <property type="entry name" value="DnaJ_C_subfamily_28"/>
</dbReference>
<dbReference type="PANTHER" id="PTHR39158">
    <property type="entry name" value="OS08G0560600 PROTEIN"/>
    <property type="match status" value="1"/>
</dbReference>
<dbReference type="PANTHER" id="PTHR39158:SF1">
    <property type="entry name" value="DNAJ HOMOLOG SUBFAMILY C MEMBER 28"/>
    <property type="match status" value="1"/>
</dbReference>
<feature type="domain" description="DnaJ homologue subfamily C member 28 conserved" evidence="1">
    <location>
        <begin position="7"/>
        <end position="73"/>
    </location>
</feature>
<dbReference type="EMBL" id="CTRP01000015">
    <property type="protein sequence ID" value="CQR74950.1"/>
    <property type="molecule type" value="Genomic_DNA"/>
</dbReference>
<dbReference type="AlphaFoldDB" id="A0A0U1L5L1"/>
<sequence>MDRISRIIERNIKKAIDQGGFDDLPGKGKAQRLADLRFVPPEQRAALLVLRNSGSLPPEMELRKEIAGLEEKLQIAMEEDKPGIIKAITEKKMFYDILMERQKR</sequence>
<dbReference type="InterPro" id="IPR018961">
    <property type="entry name" value="DnaJ_homolog_subfam-C_membr-28"/>
</dbReference>
<name>A0A0U1L5L1_9FIRM</name>
<evidence type="ECO:0000259" key="1">
    <source>
        <dbReference type="Pfam" id="PF09350"/>
    </source>
</evidence>
<accession>A0A0U1L5L1</accession>
<proteinExistence type="predicted"/>
<protein>
    <recommendedName>
        <fullName evidence="1">DnaJ homologue subfamily C member 28 conserved domain-containing protein</fullName>
    </recommendedName>
</protein>
<organism evidence="2 3">
    <name type="scientific">Sporomusa ovata</name>
    <dbReference type="NCBI Taxonomy" id="2378"/>
    <lineage>
        <taxon>Bacteria</taxon>
        <taxon>Bacillati</taxon>
        <taxon>Bacillota</taxon>
        <taxon>Negativicutes</taxon>
        <taxon>Selenomonadales</taxon>
        <taxon>Sporomusaceae</taxon>
        <taxon>Sporomusa</taxon>
    </lineage>
</organism>